<feature type="domain" description="L-lysine epsilon oxidase C-terminal" evidence="3">
    <location>
        <begin position="463"/>
        <end position="585"/>
    </location>
</feature>
<reference evidence="4" key="1">
    <citation type="submission" date="2023-07" db="EMBL/GenBank/DDBJ databases">
        <title>Gilvimarinus algae sp. nov., isolated from the surface of Kelp.</title>
        <authorList>
            <person name="Sun Y.Y."/>
            <person name="Gong Y."/>
            <person name="Du Z.J."/>
        </authorList>
    </citation>
    <scope>NUCLEOTIDE SEQUENCE</scope>
    <source>
        <strain evidence="4">SDUM040014</strain>
    </source>
</reference>
<evidence type="ECO:0000259" key="2">
    <source>
        <dbReference type="Pfam" id="PF17990"/>
    </source>
</evidence>
<feature type="region of interest" description="Disordered" evidence="1">
    <location>
        <begin position="421"/>
        <end position="444"/>
    </location>
</feature>
<evidence type="ECO:0000256" key="1">
    <source>
        <dbReference type="SAM" id="MobiDB-lite"/>
    </source>
</evidence>
<sequence length="669" mass="72675">MANQITQIRIHPGIGIARLGNSDEYFIGPEALGVVVDPGGSNGPGPEGGSYRDSNMNLKRQAQRYRIYGYDANGNVIAELNSDSAEVSSISWRVHVRNMKAANYAFQGAYLFDPSKYRNPSIQGDAASPIDRDQLIIDPGPCTINATTHQPVVMAGDVFTGVSSGTLPGYLRYCNFTPADPSQPVEVSYTEAKNIELGQLRLDDKQRLVFVPAPGKADCVTTPKVELSNPSESHNPPNGPENGEDPLTNQFAYFNVPGWWDDTCGGEIDATITFKDGSVLSTRDGVIHSGDEGTRNALNGGWVVTAPPKYAPYMYHVVSILDRVYEAFPEADPNKGLPTNFYRDVYPILSRACNYGWVSAEAAGVDPSTQGMAHGPRQAGNLLSPQNMAVFTDPGSGGSAARKQIYNIMRTAEGGRLIDTLPPAPPPAAAPPPRPAGTGPTARGNKMPKLWGTGGKPLQNEQLGNNLPNQYLSLTDWQLQRMEDWANGDFDVGEPITPQPLDTLPLPQQPGAMDAAALEPTIGGGFHPGIEFPYLIAYPENFAAAFRVKAGTEPGSVAAYMSSPWQGDYWSCNTAWWPVQRPDIVFQYNKTSGERTYKEWFRGYGPQGKPLSSSDGYNQMVYAWPKLGMVLPEKDSATGGWLEDNGEMVFQEYERDPALDSPPDNTSCY</sequence>
<evidence type="ECO:0000313" key="5">
    <source>
        <dbReference type="Proteomes" id="UP001168380"/>
    </source>
</evidence>
<feature type="domain" description="L-Lysine epsilon oxidase N-terminal" evidence="2">
    <location>
        <begin position="11"/>
        <end position="282"/>
    </location>
</feature>
<dbReference type="InterPro" id="IPR041168">
    <property type="entry name" value="LodA_N"/>
</dbReference>
<dbReference type="Proteomes" id="UP001168380">
    <property type="component" value="Unassembled WGS sequence"/>
</dbReference>
<keyword evidence="5" id="KW-1185">Reference proteome</keyword>
<dbReference type="CDD" id="cd14730">
    <property type="entry name" value="LodA_like"/>
    <property type="match status" value="1"/>
</dbReference>
<evidence type="ECO:0000313" key="4">
    <source>
        <dbReference type="EMBL" id="MDO3383835.1"/>
    </source>
</evidence>
<dbReference type="RefSeq" id="WP_302714896.1">
    <property type="nucleotide sequence ID" value="NZ_JAULRT010000062.1"/>
</dbReference>
<evidence type="ECO:0000259" key="3">
    <source>
        <dbReference type="Pfam" id="PF18417"/>
    </source>
</evidence>
<dbReference type="InterPro" id="IPR033798">
    <property type="entry name" value="LodA-like"/>
</dbReference>
<gene>
    <name evidence="4" type="ORF">QWI16_16750</name>
</gene>
<dbReference type="InterPro" id="IPR041173">
    <property type="entry name" value="LodA_C"/>
</dbReference>
<feature type="compositionally biased region" description="Pro residues" evidence="1">
    <location>
        <begin position="422"/>
        <end position="435"/>
    </location>
</feature>
<dbReference type="Pfam" id="PF18417">
    <property type="entry name" value="LodA_C"/>
    <property type="match status" value="1"/>
</dbReference>
<name>A0ABT8TIG7_9GAMM</name>
<feature type="compositionally biased region" description="Low complexity" evidence="1">
    <location>
        <begin position="226"/>
        <end position="236"/>
    </location>
</feature>
<protein>
    <submittedName>
        <fullName evidence="4">LodA/GoxA family CTQ-dependent oxidase</fullName>
    </submittedName>
</protein>
<comment type="caution">
    <text evidence="4">The sequence shown here is derived from an EMBL/GenBank/DDBJ whole genome shotgun (WGS) entry which is preliminary data.</text>
</comment>
<dbReference type="Pfam" id="PF17990">
    <property type="entry name" value="LodA_N"/>
    <property type="match status" value="1"/>
</dbReference>
<accession>A0ABT8TIG7</accession>
<feature type="region of interest" description="Disordered" evidence="1">
    <location>
        <begin position="221"/>
        <end position="245"/>
    </location>
</feature>
<organism evidence="4 5">
    <name type="scientific">Gilvimarinus algae</name>
    <dbReference type="NCBI Taxonomy" id="3058037"/>
    <lineage>
        <taxon>Bacteria</taxon>
        <taxon>Pseudomonadati</taxon>
        <taxon>Pseudomonadota</taxon>
        <taxon>Gammaproteobacteria</taxon>
        <taxon>Cellvibrionales</taxon>
        <taxon>Cellvibrionaceae</taxon>
        <taxon>Gilvimarinus</taxon>
    </lineage>
</organism>
<proteinExistence type="predicted"/>
<dbReference type="EMBL" id="JAULRT010000062">
    <property type="protein sequence ID" value="MDO3383835.1"/>
    <property type="molecule type" value="Genomic_DNA"/>
</dbReference>